<proteinExistence type="predicted"/>
<evidence type="ECO:0000313" key="3">
    <source>
        <dbReference type="Proteomes" id="UP000741013"/>
    </source>
</evidence>
<keyword evidence="3" id="KW-1185">Reference proteome</keyword>
<feature type="region of interest" description="Disordered" evidence="1">
    <location>
        <begin position="80"/>
        <end position="126"/>
    </location>
</feature>
<sequence>MEDNAAARFRATVQNAVTHSERVAGEAKARSDRHRAESAALAQQFRARRQAGADPTPTSPALRAAATSFRVRNALPVENLPSAAELVPIRKRERPKPARVGDEDEDFSQERIMRRVDGTRPDEPRK</sequence>
<name>A0ABS4PM37_9PSEU</name>
<evidence type="ECO:0000256" key="1">
    <source>
        <dbReference type="SAM" id="MobiDB-lite"/>
    </source>
</evidence>
<dbReference type="EMBL" id="JAGGMS010000001">
    <property type="protein sequence ID" value="MBP2180494.1"/>
    <property type="molecule type" value="Genomic_DNA"/>
</dbReference>
<comment type="caution">
    <text evidence="2">The sequence shown here is derived from an EMBL/GenBank/DDBJ whole genome shotgun (WGS) entry which is preliminary data.</text>
</comment>
<dbReference type="Proteomes" id="UP000741013">
    <property type="component" value="Unassembled WGS sequence"/>
</dbReference>
<feature type="region of interest" description="Disordered" evidence="1">
    <location>
        <begin position="19"/>
        <end position="65"/>
    </location>
</feature>
<accession>A0ABS4PM37</accession>
<reference evidence="2 3" key="1">
    <citation type="submission" date="2021-03" db="EMBL/GenBank/DDBJ databases">
        <title>Sequencing the genomes of 1000 actinobacteria strains.</title>
        <authorList>
            <person name="Klenk H.-P."/>
        </authorList>
    </citation>
    <scope>NUCLEOTIDE SEQUENCE [LARGE SCALE GENOMIC DNA]</scope>
    <source>
        <strain evidence="2 3">DSM 45510</strain>
    </source>
</reference>
<protein>
    <submittedName>
        <fullName evidence="2">Uncharacterized protein</fullName>
    </submittedName>
</protein>
<organism evidence="2 3">
    <name type="scientific">Amycolatopsis magusensis</name>
    <dbReference type="NCBI Taxonomy" id="882444"/>
    <lineage>
        <taxon>Bacteria</taxon>
        <taxon>Bacillati</taxon>
        <taxon>Actinomycetota</taxon>
        <taxon>Actinomycetes</taxon>
        <taxon>Pseudonocardiales</taxon>
        <taxon>Pseudonocardiaceae</taxon>
        <taxon>Amycolatopsis</taxon>
    </lineage>
</organism>
<gene>
    <name evidence="2" type="ORF">JOM49_002020</name>
</gene>
<evidence type="ECO:0000313" key="2">
    <source>
        <dbReference type="EMBL" id="MBP2180494.1"/>
    </source>
</evidence>
<feature type="compositionally biased region" description="Basic and acidic residues" evidence="1">
    <location>
        <begin position="19"/>
        <end position="37"/>
    </location>
</feature>
<feature type="compositionally biased region" description="Basic and acidic residues" evidence="1">
    <location>
        <begin position="108"/>
        <end position="126"/>
    </location>
</feature>
<feature type="compositionally biased region" description="Low complexity" evidence="1">
    <location>
        <begin position="39"/>
        <end position="53"/>
    </location>
</feature>
<dbReference type="RefSeq" id="WP_209664043.1">
    <property type="nucleotide sequence ID" value="NZ_JAGGMS010000001.1"/>
</dbReference>